<dbReference type="EMBL" id="PECL01000014">
    <property type="protein sequence ID" value="TEA00503.1"/>
    <property type="molecule type" value="Genomic_DNA"/>
</dbReference>
<dbReference type="Gene3D" id="3.40.1000.70">
    <property type="entry name" value="PknH-like extracellular domain"/>
    <property type="match status" value="1"/>
</dbReference>
<dbReference type="InterPro" id="IPR026954">
    <property type="entry name" value="PknH-like_Extracell"/>
</dbReference>
<dbReference type="AlphaFoldDB" id="A0A4R8SNJ0"/>
<dbReference type="InterPro" id="IPR038232">
    <property type="entry name" value="PknH-like_Extracell_sf"/>
</dbReference>
<organism evidence="3 4">
    <name type="scientific">Mycobacteroides salmoniphilum</name>
    <dbReference type="NCBI Taxonomy" id="404941"/>
    <lineage>
        <taxon>Bacteria</taxon>
        <taxon>Bacillati</taxon>
        <taxon>Actinomycetota</taxon>
        <taxon>Actinomycetes</taxon>
        <taxon>Mycobacteriales</taxon>
        <taxon>Mycobacteriaceae</taxon>
        <taxon>Mycobacteroides</taxon>
    </lineage>
</organism>
<feature type="compositionally biased region" description="Low complexity" evidence="1">
    <location>
        <begin position="41"/>
        <end position="61"/>
    </location>
</feature>
<accession>A0A4R8SNJ0</accession>
<name>A0A4R8SNJ0_9MYCO</name>
<evidence type="ECO:0000313" key="4">
    <source>
        <dbReference type="Proteomes" id="UP000294604"/>
    </source>
</evidence>
<feature type="region of interest" description="Disordered" evidence="1">
    <location>
        <begin position="40"/>
        <end position="62"/>
    </location>
</feature>
<evidence type="ECO:0000259" key="2">
    <source>
        <dbReference type="Pfam" id="PF14032"/>
    </source>
</evidence>
<gene>
    <name evidence="3" type="ORF">CCUG60884_04395</name>
</gene>
<sequence length="250" mass="26600">MDPAVKGMAVTTESAYRKTAVAVCTAIVLTGCSFFGGGQQGPATSGPSAASGASKTSTSAADAISPDKANSLIVPRKDVSELIGSTLEYEGKSSNPRTSTIDGKQSCQALMVPLAVDVGDKWTTYRDVWYREDKDTFTHSVTQRVLLYSSKSDARETYSKEFPADVGGCSGEELKIDTTTWRVSVRDASEDRAQWVLDEIVDGRPSGWRCMLEARIIDNLLLSATVCQLGNGGPAVKAIADRMAAATTPK</sequence>
<dbReference type="RefSeq" id="WP_134087191.1">
    <property type="nucleotide sequence ID" value="NZ_JAPDRC010000002.1"/>
</dbReference>
<reference evidence="3 4" key="1">
    <citation type="journal article" date="2019" name="Sci. Rep.">
        <title>Extended insight into the Mycobacterium chelonae-abscessus complex through whole genome sequencing of Mycobacterium salmoniphilum outbreak and Mycobacterium salmoniphilum-like strains.</title>
        <authorList>
            <person name="Behra P.R.K."/>
            <person name="Das S."/>
            <person name="Pettersson B.M.F."/>
            <person name="Shirreff L."/>
            <person name="DuCote T."/>
            <person name="Jacobsson K.G."/>
            <person name="Ennis D.G."/>
            <person name="Kirsebom L.A."/>
        </authorList>
    </citation>
    <scope>NUCLEOTIDE SEQUENCE [LARGE SCALE GENOMIC DNA]</scope>
    <source>
        <strain evidence="3 4">CCUG 60884</strain>
    </source>
</reference>
<protein>
    <recommendedName>
        <fullName evidence="2">PknH-like extracellular domain-containing protein</fullName>
    </recommendedName>
</protein>
<dbReference type="PROSITE" id="PS51257">
    <property type="entry name" value="PROKAR_LIPOPROTEIN"/>
    <property type="match status" value="1"/>
</dbReference>
<dbReference type="Pfam" id="PF14032">
    <property type="entry name" value="PknH_C"/>
    <property type="match status" value="1"/>
</dbReference>
<dbReference type="OrthoDB" id="1551126at2"/>
<dbReference type="STRING" id="404941.GCA_002013645_04544"/>
<dbReference type="Proteomes" id="UP000294604">
    <property type="component" value="Unassembled WGS sequence"/>
</dbReference>
<feature type="domain" description="PknH-like extracellular" evidence="2">
    <location>
        <begin position="66"/>
        <end position="245"/>
    </location>
</feature>
<comment type="caution">
    <text evidence="3">The sequence shown here is derived from an EMBL/GenBank/DDBJ whole genome shotgun (WGS) entry which is preliminary data.</text>
</comment>
<evidence type="ECO:0000313" key="3">
    <source>
        <dbReference type="EMBL" id="TEA00503.1"/>
    </source>
</evidence>
<proteinExistence type="predicted"/>
<evidence type="ECO:0000256" key="1">
    <source>
        <dbReference type="SAM" id="MobiDB-lite"/>
    </source>
</evidence>